<proteinExistence type="predicted"/>
<organism evidence="6 7">
    <name type="scientific">Syntrophothermus lipocalidus (strain DSM 12680 / TGB-C1)</name>
    <dbReference type="NCBI Taxonomy" id="643648"/>
    <lineage>
        <taxon>Bacteria</taxon>
        <taxon>Bacillati</taxon>
        <taxon>Bacillota</taxon>
        <taxon>Clostridia</taxon>
        <taxon>Eubacteriales</taxon>
        <taxon>Syntrophomonadaceae</taxon>
        <taxon>Syntrophothermus</taxon>
    </lineage>
</organism>
<dbReference type="GO" id="GO:0046872">
    <property type="term" value="F:metal ion binding"/>
    <property type="evidence" value="ECO:0007669"/>
    <property type="project" value="UniProtKB-KW"/>
</dbReference>
<keyword evidence="4" id="KW-0408">Iron</keyword>
<keyword evidence="3" id="KW-0560">Oxidoreductase</keyword>
<dbReference type="GO" id="GO:0051539">
    <property type="term" value="F:4 iron, 4 sulfur cluster binding"/>
    <property type="evidence" value="ECO:0007669"/>
    <property type="project" value="UniProtKB-KW"/>
</dbReference>
<dbReference type="RefSeq" id="WP_013174355.1">
    <property type="nucleotide sequence ID" value="NC_014220.1"/>
</dbReference>
<dbReference type="OrthoDB" id="9759982at2"/>
<dbReference type="PANTHER" id="PTHR43498">
    <property type="entry name" value="FERREDOXIN:COB-COM HETERODISULFIDE REDUCTASE SUBUNIT A"/>
    <property type="match status" value="1"/>
</dbReference>
<keyword evidence="1" id="KW-0004">4Fe-4S</keyword>
<dbReference type="HOGENOM" id="CLU_029694_0_0_9"/>
<dbReference type="KEGG" id="slp:Slip_0151"/>
<evidence type="ECO:0000256" key="5">
    <source>
        <dbReference type="ARBA" id="ARBA00023014"/>
    </source>
</evidence>
<gene>
    <name evidence="6" type="ordered locus">Slip_0151</name>
</gene>
<dbReference type="STRING" id="643648.Slip_0151"/>
<evidence type="ECO:0000256" key="3">
    <source>
        <dbReference type="ARBA" id="ARBA00023002"/>
    </source>
</evidence>
<protein>
    <submittedName>
        <fullName evidence="6">Glucose-inhibited division protein A</fullName>
    </submittedName>
</protein>
<sequence length="622" mass="69176">MKVRSKSWWLGLAGLILLATAVFWLGTAKCQGPAEQEVEKPPVKIGIDRDAYDVIVIGGEPEGVAAAVASARNGAKTLLIEHRDGLGGLMTYGMLTHLDTARDHLGLPANQGIFAEWHEMVGGKPCFDVPAAKKAFLALVQKEKNLTLLLRARVTNVEVNEAGNKIEAVTVEGPFGQKRYTAQRFVDCTQDADVAAMAGVPYFVGKEDIGLQNENMCVTLMMFFKNVNWWDVCKTAVSQKFGPASFYSNAAWGFWKVSQAYQPHSPRARMRGLNLARQGDGTVSINALQIFGVNPLDETSKAEAIAIGQEETKHVLEFLRREFPGFENAEIAYFPPELYVRESRHIRCEYQLPISDVWENRDHWDSIGFGGYPVDLQATSPYGYNYVLVTPKQYAIPFRSLVPLKVDNLLVASRCSGYSSLAAGSARTLPTGMTTGQAAGTAAAISVKRGQDFRAMCRDQEAVKLVQDTLRQQGARLYPFQLSYPYQNEWFYPYLKILYSKGLVFAGYDNNIYPEKRVNADSFLYLLNAGVKRTNPAAYQRFTWPSALPPVPITRDQAAYLVLHLRPGSTVEKPQAWEEAYKAGLVPEELYKRVPKNRALSRAEVYALVGNFLERLGATDTH</sequence>
<dbReference type="EMBL" id="CP002048">
    <property type="protein sequence ID" value="ADI00951.1"/>
    <property type="molecule type" value="Genomic_DNA"/>
</dbReference>
<dbReference type="InterPro" id="IPR036188">
    <property type="entry name" value="FAD/NAD-bd_sf"/>
</dbReference>
<dbReference type="SUPFAM" id="SSF51905">
    <property type="entry name" value="FAD/NAD(P)-binding domain"/>
    <property type="match status" value="1"/>
</dbReference>
<dbReference type="Pfam" id="PF12831">
    <property type="entry name" value="FAD_oxidored"/>
    <property type="match status" value="1"/>
</dbReference>
<reference evidence="6 7" key="2">
    <citation type="journal article" date="2010" name="Stand. Genomic Sci.">
        <title>Complete genome sequence of Syntrophothermus lipocalidus type strain (TGB-C1).</title>
        <authorList>
            <person name="Djao O.D."/>
            <person name="Zhang X."/>
            <person name="Lucas S."/>
            <person name="Lapidus A."/>
            <person name="Del Rio T.G."/>
            <person name="Nolan M."/>
            <person name="Tice H."/>
            <person name="Cheng J.F."/>
            <person name="Han C."/>
            <person name="Tapia R."/>
            <person name="Goodwin L."/>
            <person name="Pitluck S."/>
            <person name="Liolios K."/>
            <person name="Ivanova N."/>
            <person name="Mavromatis K."/>
            <person name="Mikhailova N."/>
            <person name="Ovchinnikova G."/>
            <person name="Pati A."/>
            <person name="Brambilla E."/>
            <person name="Chen A."/>
            <person name="Palaniappan K."/>
            <person name="Land M."/>
            <person name="Hauser L."/>
            <person name="Chang Y.J."/>
            <person name="Jeffries C.D."/>
            <person name="Rohde M."/>
            <person name="Sikorski J."/>
            <person name="Spring S."/>
            <person name="Goker M."/>
            <person name="Detter J.C."/>
            <person name="Woyke T."/>
            <person name="Bristow J."/>
            <person name="Eisen J.A."/>
            <person name="Markowitz V."/>
            <person name="Hugenholtz P."/>
            <person name="Kyrpides N.C."/>
            <person name="Klenk H.P."/>
        </authorList>
    </citation>
    <scope>NUCLEOTIDE SEQUENCE [LARGE SCALE GENOMIC DNA]</scope>
    <source>
        <strain evidence="7">DSM 12680 / TGB-C1</strain>
    </source>
</reference>
<evidence type="ECO:0000256" key="4">
    <source>
        <dbReference type="ARBA" id="ARBA00023004"/>
    </source>
</evidence>
<dbReference type="Gene3D" id="3.50.50.60">
    <property type="entry name" value="FAD/NAD(P)-binding domain"/>
    <property type="match status" value="1"/>
</dbReference>
<dbReference type="PANTHER" id="PTHR43498:SF1">
    <property type="entry name" value="COB--COM HETERODISULFIDE REDUCTASE IRON-SULFUR SUBUNIT A"/>
    <property type="match status" value="1"/>
</dbReference>
<keyword evidence="5" id="KW-0411">Iron-sulfur</keyword>
<name>D7CJ62_SYNLT</name>
<evidence type="ECO:0000256" key="2">
    <source>
        <dbReference type="ARBA" id="ARBA00022723"/>
    </source>
</evidence>
<accession>D7CJ62</accession>
<dbReference type="AlphaFoldDB" id="D7CJ62"/>
<keyword evidence="7" id="KW-1185">Reference proteome</keyword>
<keyword evidence="2" id="KW-0479">Metal-binding</keyword>
<evidence type="ECO:0000256" key="1">
    <source>
        <dbReference type="ARBA" id="ARBA00022485"/>
    </source>
</evidence>
<dbReference type="eggNOG" id="COG2072">
    <property type="taxonomic scope" value="Bacteria"/>
</dbReference>
<reference evidence="7" key="1">
    <citation type="journal article" date="2010" name="Stand. Genomic Sci.">
        <title>Complete genome sequence of Syntrophothermus lipocalidus type strain (TGB-C1T).</title>
        <authorList>
            <consortium name="US DOE Joint Genome Institute (JGI-PGF)"/>
            <person name="Djao O."/>
            <person name="Zhang X."/>
            <person name="Lucas S."/>
            <person name="Lapidus A."/>
            <person name="Glavina Del Rio T."/>
            <person name="Nolan M."/>
            <person name="Tice H."/>
            <person name="Cheng J."/>
            <person name="Han C."/>
            <person name="Tapia R."/>
            <person name="Goodwin L."/>
            <person name="Pitluck S."/>
            <person name="Liolios K."/>
            <person name="Ivanova N."/>
            <person name="Mavromatis K."/>
            <person name="Mikhailova N."/>
            <person name="Ovchinnikova G."/>
            <person name="Pati A."/>
            <person name="Brambilla E."/>
            <person name="Chen A."/>
            <person name="Palaniappan K."/>
            <person name="Land M."/>
            <person name="Hauser L."/>
            <person name="Chang Y."/>
            <person name="Jeffries C."/>
            <person name="Rohde M."/>
            <person name="Sikorski J."/>
            <person name="Spring S."/>
            <person name="Goker M."/>
            <person name="Detter J."/>
            <person name="Woyke T."/>
            <person name="Bristow J."/>
            <person name="Eisen J."/>
            <person name="Markowitz V."/>
            <person name="Hugenholtz P."/>
            <person name="Kyrpides N."/>
            <person name="Klenk H."/>
        </authorList>
    </citation>
    <scope>NUCLEOTIDE SEQUENCE [LARGE SCALE GENOMIC DNA]</scope>
    <source>
        <strain evidence="7">DSM 12680 / TGB-C1</strain>
    </source>
</reference>
<evidence type="ECO:0000313" key="6">
    <source>
        <dbReference type="EMBL" id="ADI00951.1"/>
    </source>
</evidence>
<dbReference type="InterPro" id="IPR039650">
    <property type="entry name" value="HdrA-like"/>
</dbReference>
<dbReference type="GO" id="GO:0016491">
    <property type="term" value="F:oxidoreductase activity"/>
    <property type="evidence" value="ECO:0007669"/>
    <property type="project" value="UniProtKB-KW"/>
</dbReference>
<evidence type="ECO:0000313" key="7">
    <source>
        <dbReference type="Proteomes" id="UP000000378"/>
    </source>
</evidence>
<dbReference type="Proteomes" id="UP000000378">
    <property type="component" value="Chromosome"/>
</dbReference>